<feature type="transmembrane region" description="Helical" evidence="1">
    <location>
        <begin position="69"/>
        <end position="88"/>
    </location>
</feature>
<keyword evidence="1" id="KW-1133">Transmembrane helix</keyword>
<dbReference type="EMBL" id="BAABJK010000004">
    <property type="protein sequence ID" value="GAA4967299.1"/>
    <property type="molecule type" value="Genomic_DNA"/>
</dbReference>
<keyword evidence="1" id="KW-0472">Membrane</keyword>
<evidence type="ECO:0000256" key="1">
    <source>
        <dbReference type="SAM" id="Phobius"/>
    </source>
</evidence>
<comment type="caution">
    <text evidence="2">The sequence shown here is derived from an EMBL/GenBank/DDBJ whole genome shotgun (WGS) entry which is preliminary data.</text>
</comment>
<feature type="transmembrane region" description="Helical" evidence="1">
    <location>
        <begin position="124"/>
        <end position="141"/>
    </location>
</feature>
<keyword evidence="3" id="KW-1185">Reference proteome</keyword>
<organism evidence="2 3">
    <name type="scientific">Algibacter aquimarinus</name>
    <dbReference type="NCBI Taxonomy" id="1136748"/>
    <lineage>
        <taxon>Bacteria</taxon>
        <taxon>Pseudomonadati</taxon>
        <taxon>Bacteroidota</taxon>
        <taxon>Flavobacteriia</taxon>
        <taxon>Flavobacteriales</taxon>
        <taxon>Flavobacteriaceae</taxon>
        <taxon>Algibacter</taxon>
    </lineage>
</organism>
<gene>
    <name evidence="2" type="ORF">GCM10023315_15880</name>
</gene>
<evidence type="ECO:0000313" key="3">
    <source>
        <dbReference type="Proteomes" id="UP001501692"/>
    </source>
</evidence>
<feature type="transmembrane region" description="Helical" evidence="1">
    <location>
        <begin position="153"/>
        <end position="172"/>
    </location>
</feature>
<protein>
    <submittedName>
        <fullName evidence="2">Uncharacterized protein</fullName>
    </submittedName>
</protein>
<dbReference type="Proteomes" id="UP001501692">
    <property type="component" value="Unassembled WGS sequence"/>
</dbReference>
<keyword evidence="1" id="KW-0812">Transmembrane</keyword>
<feature type="transmembrane region" description="Helical" evidence="1">
    <location>
        <begin position="44"/>
        <end position="63"/>
    </location>
</feature>
<proteinExistence type="predicted"/>
<evidence type="ECO:0000313" key="2">
    <source>
        <dbReference type="EMBL" id="GAA4967299.1"/>
    </source>
</evidence>
<sequence length="188" mass="22048">MRYKMKTFEELKSQWDNQPELETPKEGAKSIIKKVNSIKNKQQITNIILGFTALILIVFFFYISAYNNILVTSALFLMVGSLLARMVIEYISVKRLKQIKVTIVSSEFKKSLANYYKKRVRTHYIFTPIIVIFYIVGFIILMPFFEDALSKGFYTYIQVSGIAVLLFFIFFIRKQILKELHALKELNK</sequence>
<name>A0ABP9HCE3_9FLAO</name>
<accession>A0ABP9HCE3</accession>
<reference evidence="3" key="1">
    <citation type="journal article" date="2019" name="Int. J. Syst. Evol. Microbiol.">
        <title>The Global Catalogue of Microorganisms (GCM) 10K type strain sequencing project: providing services to taxonomists for standard genome sequencing and annotation.</title>
        <authorList>
            <consortium name="The Broad Institute Genomics Platform"/>
            <consortium name="The Broad Institute Genome Sequencing Center for Infectious Disease"/>
            <person name="Wu L."/>
            <person name="Ma J."/>
        </authorList>
    </citation>
    <scope>NUCLEOTIDE SEQUENCE [LARGE SCALE GENOMIC DNA]</scope>
    <source>
        <strain evidence="3">JCM 18287</strain>
    </source>
</reference>